<dbReference type="SUPFAM" id="SSF50475">
    <property type="entry name" value="FMN-binding split barrel"/>
    <property type="match status" value="1"/>
</dbReference>
<dbReference type="OrthoDB" id="539398at2759"/>
<name>A0A197JPX8_9FUNG</name>
<evidence type="ECO:0000259" key="2">
    <source>
        <dbReference type="Pfam" id="PF01243"/>
    </source>
</evidence>
<dbReference type="PANTHER" id="PTHR39336">
    <property type="entry name" value="PYRIDOXAMINE PHOSPHATE OXIDASE FAMILY PROTEIN (AFU_ORTHOLOGUE AFUA_6G11440)"/>
    <property type="match status" value="1"/>
</dbReference>
<accession>A0A197JPX8</accession>
<proteinExistence type="predicted"/>
<dbReference type="InterPro" id="IPR012349">
    <property type="entry name" value="Split_barrel_FMN-bd"/>
</dbReference>
<feature type="transmembrane region" description="Helical" evidence="1">
    <location>
        <begin position="232"/>
        <end position="254"/>
    </location>
</feature>
<organism evidence="3 4">
    <name type="scientific">Linnemannia elongata AG-77</name>
    <dbReference type="NCBI Taxonomy" id="1314771"/>
    <lineage>
        <taxon>Eukaryota</taxon>
        <taxon>Fungi</taxon>
        <taxon>Fungi incertae sedis</taxon>
        <taxon>Mucoromycota</taxon>
        <taxon>Mortierellomycotina</taxon>
        <taxon>Mortierellomycetes</taxon>
        <taxon>Mortierellales</taxon>
        <taxon>Mortierellaceae</taxon>
        <taxon>Linnemannia</taxon>
    </lineage>
</organism>
<evidence type="ECO:0000256" key="1">
    <source>
        <dbReference type="SAM" id="Phobius"/>
    </source>
</evidence>
<dbReference type="Gene3D" id="2.30.110.10">
    <property type="entry name" value="Electron Transport, Fmn-binding Protein, Chain A"/>
    <property type="match status" value="1"/>
</dbReference>
<keyword evidence="4" id="KW-1185">Reference proteome</keyword>
<dbReference type="AlphaFoldDB" id="A0A197JPX8"/>
<protein>
    <recommendedName>
        <fullName evidence="2">Pyridoxamine 5'-phosphate oxidase N-terminal domain-containing protein</fullName>
    </recommendedName>
</protein>
<dbReference type="Proteomes" id="UP000078512">
    <property type="component" value="Unassembled WGS sequence"/>
</dbReference>
<dbReference type="InterPro" id="IPR011576">
    <property type="entry name" value="Pyridox_Oxase_N"/>
</dbReference>
<keyword evidence="1" id="KW-0472">Membrane</keyword>
<dbReference type="STRING" id="1314771.A0A197JPX8"/>
<evidence type="ECO:0000313" key="4">
    <source>
        <dbReference type="Proteomes" id="UP000078512"/>
    </source>
</evidence>
<evidence type="ECO:0000313" key="3">
    <source>
        <dbReference type="EMBL" id="OAQ26404.1"/>
    </source>
</evidence>
<reference evidence="3 4" key="1">
    <citation type="submission" date="2016-05" db="EMBL/GenBank/DDBJ databases">
        <title>Genome sequencing reveals origins of a unique bacterial endosymbiosis in the earliest lineages of terrestrial Fungi.</title>
        <authorList>
            <consortium name="DOE Joint Genome Institute"/>
            <person name="Uehling J."/>
            <person name="Gryganskyi A."/>
            <person name="Hameed K."/>
            <person name="Tschaplinski T."/>
            <person name="Misztal P."/>
            <person name="Wu S."/>
            <person name="Desiro A."/>
            <person name="Vande Pol N."/>
            <person name="Du Z.-Y."/>
            <person name="Zienkiewicz A."/>
            <person name="Zienkiewicz K."/>
            <person name="Morin E."/>
            <person name="Tisserant E."/>
            <person name="Splivallo R."/>
            <person name="Hainaut M."/>
            <person name="Henrissat B."/>
            <person name="Ohm R."/>
            <person name="Kuo A."/>
            <person name="Yan J."/>
            <person name="Lipzen A."/>
            <person name="Nolan M."/>
            <person name="Labutti K."/>
            <person name="Barry K."/>
            <person name="Goldstein A."/>
            <person name="Labbe J."/>
            <person name="Schadt C."/>
            <person name="Tuskan G."/>
            <person name="Grigoriev I."/>
            <person name="Martin F."/>
            <person name="Vilgalys R."/>
            <person name="Bonito G."/>
        </authorList>
    </citation>
    <scope>NUCLEOTIDE SEQUENCE [LARGE SCALE GENOMIC DNA]</scope>
    <source>
        <strain evidence="3 4">AG-77</strain>
    </source>
</reference>
<feature type="domain" description="Pyridoxamine 5'-phosphate oxidase N-terminal" evidence="2">
    <location>
        <begin position="10"/>
        <end position="133"/>
    </location>
</feature>
<sequence length="258" mass="28493">MGKFFDDIGDHHAEWIKKQKLFFVSSAPLDPNGKVNLSPKGHDCFRVIGPNQVCYLEMTGSGIETQSHLQENGRITIMFCAFEGGPKILRLFGRGTVHRIGTPEYDHLLATQYTPENCDIYSANGIRSIILIDVYKVGISCGWGVPLFDYKAPRETLTRMSAKLTEEQFAGFWVKGNTTSLDGLPGMRHERMGEKWAVLSGEDRKTLARFKRLGSGSGGARWWDVKYLTENMALMAVGAGVGTAVGAAVAVLFLNKRA</sequence>
<gene>
    <name evidence="3" type="ORF">K457DRAFT_34446</name>
</gene>
<keyword evidence="1" id="KW-0812">Transmembrane</keyword>
<dbReference type="Pfam" id="PF01243">
    <property type="entry name" value="PNPOx_N"/>
    <property type="match status" value="1"/>
</dbReference>
<dbReference type="PANTHER" id="PTHR39336:SF1">
    <property type="entry name" value="PYRIDOXAMINE PHOSPHATE OXIDASE FAMILY PROTEIN (AFU_ORTHOLOGUE AFUA_6G11440)"/>
    <property type="match status" value="1"/>
</dbReference>
<keyword evidence="1" id="KW-1133">Transmembrane helix</keyword>
<dbReference type="EMBL" id="KV442067">
    <property type="protein sequence ID" value="OAQ26404.1"/>
    <property type="molecule type" value="Genomic_DNA"/>
</dbReference>